<feature type="domain" description="AB hydrolase-1" evidence="1">
    <location>
        <begin position="40"/>
        <end position="239"/>
    </location>
</feature>
<dbReference type="Pfam" id="PF12697">
    <property type="entry name" value="Abhydrolase_6"/>
    <property type="match status" value="1"/>
</dbReference>
<evidence type="ECO:0000313" key="2">
    <source>
        <dbReference type="EMBL" id="PSH66064.1"/>
    </source>
</evidence>
<protein>
    <submittedName>
        <fullName evidence="2">Alpha/beta hydrolase</fullName>
    </submittedName>
</protein>
<organism evidence="2 3">
    <name type="scientific">Phyllobacterium sophorae</name>
    <dbReference type="NCBI Taxonomy" id="1520277"/>
    <lineage>
        <taxon>Bacteria</taxon>
        <taxon>Pseudomonadati</taxon>
        <taxon>Pseudomonadota</taxon>
        <taxon>Alphaproteobacteria</taxon>
        <taxon>Hyphomicrobiales</taxon>
        <taxon>Phyllobacteriaceae</taxon>
        <taxon>Phyllobacterium</taxon>
    </lineage>
</organism>
<dbReference type="Proteomes" id="UP000241764">
    <property type="component" value="Unassembled WGS sequence"/>
</dbReference>
<evidence type="ECO:0000259" key="1">
    <source>
        <dbReference type="Pfam" id="PF12697"/>
    </source>
</evidence>
<gene>
    <name evidence="2" type="ORF">CU103_05545</name>
</gene>
<dbReference type="EMBL" id="PGGM01000002">
    <property type="protein sequence ID" value="PSH66064.1"/>
    <property type="molecule type" value="Genomic_DNA"/>
</dbReference>
<keyword evidence="2" id="KW-0378">Hydrolase</keyword>
<dbReference type="InterPro" id="IPR029058">
    <property type="entry name" value="AB_hydrolase_fold"/>
</dbReference>
<name>A0A2P7BHU9_9HYPH</name>
<accession>A0A2P7BHU9</accession>
<dbReference type="PIRSF" id="PIRSF037442">
    <property type="entry name" value="UCP037442_abhydr"/>
    <property type="match status" value="1"/>
</dbReference>
<reference evidence="3" key="1">
    <citation type="submission" date="2017-11" db="EMBL/GenBank/DDBJ databases">
        <authorList>
            <person name="Kuznetsova I."/>
            <person name="Sazanova A."/>
            <person name="Chirak E."/>
            <person name="Safronova V."/>
            <person name="Willems A."/>
        </authorList>
    </citation>
    <scope>NUCLEOTIDE SEQUENCE [LARGE SCALE GENOMIC DNA]</scope>
    <source>
        <strain evidence="3">CCBAU 03422</strain>
    </source>
</reference>
<evidence type="ECO:0000313" key="3">
    <source>
        <dbReference type="Proteomes" id="UP000241764"/>
    </source>
</evidence>
<dbReference type="Gene3D" id="3.40.50.1820">
    <property type="entry name" value="alpha/beta hydrolase"/>
    <property type="match status" value="1"/>
</dbReference>
<proteinExistence type="predicted"/>
<dbReference type="InterPro" id="IPR017208">
    <property type="entry name" value="UCP037442_abhydr"/>
</dbReference>
<dbReference type="OrthoDB" id="9785076at2"/>
<dbReference type="InterPro" id="IPR000073">
    <property type="entry name" value="AB_hydrolase_1"/>
</dbReference>
<dbReference type="AlphaFoldDB" id="A0A2P7BHU9"/>
<dbReference type="RefSeq" id="WP_106662931.1">
    <property type="nucleotide sequence ID" value="NZ_PGGM01000002.1"/>
</dbReference>
<keyword evidence="3" id="KW-1185">Reference proteome</keyword>
<sequence length="294" mass="32252">MRDIIFEAADGFPLHGSLFEGTGDGPAILISSAAAVPDTIYRHFAGRLVELGASYVLTYDYRGVAKSAVPRNWKARLNLKDWGVLDFPAALDELKRIAGPRPLVGIGHSYGGVALGLSNRASEFERYTMLASLSGYYRNTAQPCAMYAKMNLLGVPLTIPFGKLPRWGGLGEAVPGTIFRDWARWCRNPNFLFADPAVPEARHFQSVAIPLLSVGITDDVWGTRRAVNDLLSRFGNAPVHEMWFSPGQSADTQIGHLGFFRKHQAGKLWPAVTNWLLHAKIPENAAPRRIAQAA</sequence>
<dbReference type="SUPFAM" id="SSF53474">
    <property type="entry name" value="alpha/beta-Hydrolases"/>
    <property type="match status" value="1"/>
</dbReference>
<comment type="caution">
    <text evidence="2">The sequence shown here is derived from an EMBL/GenBank/DDBJ whole genome shotgun (WGS) entry which is preliminary data.</text>
</comment>
<dbReference type="GO" id="GO:0016787">
    <property type="term" value="F:hydrolase activity"/>
    <property type="evidence" value="ECO:0007669"/>
    <property type="project" value="UniProtKB-KW"/>
</dbReference>